<evidence type="ECO:0000313" key="3">
    <source>
        <dbReference type="EMBL" id="EQD46600.1"/>
    </source>
</evidence>
<proteinExistence type="predicted"/>
<accession>T1AX17</accession>
<feature type="compositionally biased region" description="Low complexity" evidence="1">
    <location>
        <begin position="63"/>
        <end position="72"/>
    </location>
</feature>
<dbReference type="AlphaFoldDB" id="T1AX17"/>
<dbReference type="InterPro" id="IPR027417">
    <property type="entry name" value="P-loop_NTPase"/>
</dbReference>
<protein>
    <submittedName>
        <fullName evidence="3">Type IV secretory pathway VirD4 component-like protein</fullName>
    </submittedName>
</protein>
<reference evidence="3" key="2">
    <citation type="journal article" date="2014" name="ISME J.">
        <title>Microbial stratification in low pH oxic and suboxic macroscopic growths along an acid mine drainage.</title>
        <authorList>
            <person name="Mendez-Garcia C."/>
            <person name="Mesa V."/>
            <person name="Sprenger R.R."/>
            <person name="Richter M."/>
            <person name="Diez M.S."/>
            <person name="Solano J."/>
            <person name="Bargiela R."/>
            <person name="Golyshina O.V."/>
            <person name="Manteca A."/>
            <person name="Ramos J.L."/>
            <person name="Gallego J.R."/>
            <person name="Llorente I."/>
            <person name="Martins Dos Santos V.A."/>
            <person name="Jensen O.N."/>
            <person name="Pelaez A.I."/>
            <person name="Sanchez J."/>
            <person name="Ferrer M."/>
        </authorList>
    </citation>
    <scope>NUCLEOTIDE SEQUENCE</scope>
</reference>
<dbReference type="Gene3D" id="3.40.50.300">
    <property type="entry name" value="P-loop containing nucleotide triphosphate hydrolases"/>
    <property type="match status" value="1"/>
</dbReference>
<feature type="region of interest" description="Disordered" evidence="1">
    <location>
        <begin position="63"/>
        <end position="91"/>
    </location>
</feature>
<feature type="non-terminal residue" evidence="3">
    <location>
        <position position="1"/>
    </location>
</feature>
<name>T1AX17_9ZZZZ</name>
<reference evidence="3" key="1">
    <citation type="submission" date="2013-08" db="EMBL/GenBank/DDBJ databases">
        <authorList>
            <person name="Mendez C."/>
            <person name="Richter M."/>
            <person name="Ferrer M."/>
            <person name="Sanchez J."/>
        </authorList>
    </citation>
    <scope>NUCLEOTIDE SEQUENCE</scope>
</reference>
<comment type="caution">
    <text evidence="3">The sequence shown here is derived from an EMBL/GenBank/DDBJ whole genome shotgun (WGS) entry which is preliminary data.</text>
</comment>
<evidence type="ECO:0000259" key="2">
    <source>
        <dbReference type="Pfam" id="PF10412"/>
    </source>
</evidence>
<dbReference type="EMBL" id="AUZZ01006374">
    <property type="protein sequence ID" value="EQD46600.1"/>
    <property type="molecule type" value="Genomic_DNA"/>
</dbReference>
<sequence>RCVLAWQSIGPLLELYGHGFAGAVVENAANTLILRCSDSGSGGGTAQFASSLIGQREVLRTTSSTSETQGSSLQHGLRIAPGTNRSKVSGTNTAPVVEPAALPAQIEGLENLRGYVHSHGLPFWSRCTLPLFEREAVAEAFIPRAAADAAQEEPT</sequence>
<dbReference type="InterPro" id="IPR019476">
    <property type="entry name" value="T4SS_TraD_DNA-bd"/>
</dbReference>
<dbReference type="Pfam" id="PF10412">
    <property type="entry name" value="TrwB_AAD_bind"/>
    <property type="match status" value="1"/>
</dbReference>
<gene>
    <name evidence="3" type="ORF">B2A_08835</name>
</gene>
<feature type="domain" description="Type IV secretion system coupling protein TraD DNA-binding" evidence="2">
    <location>
        <begin position="2"/>
        <end position="118"/>
    </location>
</feature>
<evidence type="ECO:0000256" key="1">
    <source>
        <dbReference type="SAM" id="MobiDB-lite"/>
    </source>
</evidence>
<organism evidence="3">
    <name type="scientific">mine drainage metagenome</name>
    <dbReference type="NCBI Taxonomy" id="410659"/>
    <lineage>
        <taxon>unclassified sequences</taxon>
        <taxon>metagenomes</taxon>
        <taxon>ecological metagenomes</taxon>
    </lineage>
</organism>